<reference evidence="2" key="1">
    <citation type="submission" date="2018-01" db="EMBL/GenBank/DDBJ databases">
        <authorList>
            <person name="Mao J.F."/>
        </authorList>
    </citation>
    <scope>NUCLEOTIDE SEQUENCE</scope>
    <source>
        <strain evidence="2">Huo1</strain>
        <tissue evidence="2">Leaf</tissue>
    </source>
</reference>
<gene>
    <name evidence="2" type="ORF">SASPL_117340</name>
</gene>
<dbReference type="PANTHER" id="PTHR19446">
    <property type="entry name" value="REVERSE TRANSCRIPTASES"/>
    <property type="match status" value="1"/>
</dbReference>
<dbReference type="EMBL" id="PNBA02000006">
    <property type="protein sequence ID" value="KAG6420801.1"/>
    <property type="molecule type" value="Genomic_DNA"/>
</dbReference>
<organism evidence="2">
    <name type="scientific">Salvia splendens</name>
    <name type="common">Scarlet sage</name>
    <dbReference type="NCBI Taxonomy" id="180675"/>
    <lineage>
        <taxon>Eukaryota</taxon>
        <taxon>Viridiplantae</taxon>
        <taxon>Streptophyta</taxon>
        <taxon>Embryophyta</taxon>
        <taxon>Tracheophyta</taxon>
        <taxon>Spermatophyta</taxon>
        <taxon>Magnoliopsida</taxon>
        <taxon>eudicotyledons</taxon>
        <taxon>Gunneridae</taxon>
        <taxon>Pentapetalae</taxon>
        <taxon>asterids</taxon>
        <taxon>lamiids</taxon>
        <taxon>Lamiales</taxon>
        <taxon>Lamiaceae</taxon>
        <taxon>Nepetoideae</taxon>
        <taxon>Mentheae</taxon>
        <taxon>Salviinae</taxon>
        <taxon>Salvia</taxon>
        <taxon>Salvia subgen. Calosphace</taxon>
        <taxon>core Calosphace</taxon>
    </lineage>
</organism>
<dbReference type="AlphaFoldDB" id="A0A8X8XUT2"/>
<dbReference type="InterPro" id="IPR000477">
    <property type="entry name" value="RT_dom"/>
</dbReference>
<name>A0A8X8XUT2_SALSN</name>
<reference evidence="2" key="2">
    <citation type="submission" date="2020-08" db="EMBL/GenBank/DDBJ databases">
        <title>Plant Genome Project.</title>
        <authorList>
            <person name="Zhang R.-G."/>
        </authorList>
    </citation>
    <scope>NUCLEOTIDE SEQUENCE</scope>
    <source>
        <strain evidence="2">Huo1</strain>
        <tissue evidence="2">Leaf</tissue>
    </source>
</reference>
<evidence type="ECO:0000259" key="1">
    <source>
        <dbReference type="Pfam" id="PF00078"/>
    </source>
</evidence>
<evidence type="ECO:0000313" key="2">
    <source>
        <dbReference type="EMBL" id="KAG6420801.1"/>
    </source>
</evidence>
<dbReference type="InterPro" id="IPR043502">
    <property type="entry name" value="DNA/RNA_pol_sf"/>
</dbReference>
<protein>
    <recommendedName>
        <fullName evidence="1">Reverse transcriptase domain-containing protein</fullName>
    </recommendedName>
</protein>
<accession>A0A8X8XUT2</accession>
<comment type="caution">
    <text evidence="2">The sequence shown here is derived from an EMBL/GenBank/DDBJ whole genome shotgun (WGS) entry which is preliminary data.</text>
</comment>
<evidence type="ECO:0000313" key="3">
    <source>
        <dbReference type="Proteomes" id="UP000298416"/>
    </source>
</evidence>
<proteinExistence type="predicted"/>
<dbReference type="Proteomes" id="UP000298416">
    <property type="component" value="Unassembled WGS sequence"/>
</dbReference>
<feature type="domain" description="Reverse transcriptase" evidence="1">
    <location>
        <begin position="106"/>
        <end position="272"/>
    </location>
</feature>
<sequence length="433" mass="48557">MAISFYEELYRATAFHRPLYMHRDCFPSIDQGIAERTSLPFRPSDVKDALFAMKSWKAPGVDGFQAGFYQRHWETVGKDICAEALGILKGELLDDRLNRTKICLIPKVEAPNTLTKFRPIALCSVIFKLATKTIANRLKQLMPLIIGPAQSSMMALKVDLEKAYDRVSWAFLFDTLNEAKLPATLVDVIMKCVSTSSMQLLWNGNLIELAHEIEHAARVGEWNPFMFGKNGPSLTHLFFADDLLLFGQADVRTAEAFSNVLDEFCGSSGIKMGKKIRGFIWGSDRSSQRLSKVAWSKVSRPKDEDGLGLRKLSLVNFAFGMKACWEIFKQPMSLWATLLCSKYKFDPLLGFDPIAPASCTPFWRLICSSWDTMRRNLVWALGTGSSARCKRDETSNQTVSFPEGMEELNSAFASPPPSASAIIKLIPFQYPVS</sequence>
<keyword evidence="3" id="KW-1185">Reference proteome</keyword>
<dbReference type="SUPFAM" id="SSF56672">
    <property type="entry name" value="DNA/RNA polymerases"/>
    <property type="match status" value="1"/>
</dbReference>
<dbReference type="Pfam" id="PF00078">
    <property type="entry name" value="RVT_1"/>
    <property type="match status" value="1"/>
</dbReference>